<evidence type="ECO:0000256" key="3">
    <source>
        <dbReference type="ARBA" id="ARBA00022777"/>
    </source>
</evidence>
<organism evidence="6 7">
    <name type="scientific">Rhizophlyctis rosea</name>
    <dbReference type="NCBI Taxonomy" id="64517"/>
    <lineage>
        <taxon>Eukaryota</taxon>
        <taxon>Fungi</taxon>
        <taxon>Fungi incertae sedis</taxon>
        <taxon>Chytridiomycota</taxon>
        <taxon>Chytridiomycota incertae sedis</taxon>
        <taxon>Chytridiomycetes</taxon>
        <taxon>Rhizophlyctidales</taxon>
        <taxon>Rhizophlyctidaceae</taxon>
        <taxon>Rhizophlyctis</taxon>
    </lineage>
</organism>
<dbReference type="InterPro" id="IPR005522">
    <property type="entry name" value="IPK"/>
</dbReference>
<feature type="compositionally biased region" description="Low complexity" evidence="5">
    <location>
        <begin position="180"/>
        <end position="208"/>
    </location>
</feature>
<dbReference type="GO" id="GO:0046854">
    <property type="term" value="P:phosphatidylinositol phosphate biosynthetic process"/>
    <property type="evidence" value="ECO:0007669"/>
    <property type="project" value="TreeGrafter"/>
</dbReference>
<keyword evidence="2 4" id="KW-0808">Transferase</keyword>
<feature type="compositionally biased region" description="Low complexity" evidence="5">
    <location>
        <begin position="84"/>
        <end position="93"/>
    </location>
</feature>
<gene>
    <name evidence="6" type="primary">IP6K3</name>
    <name evidence="6" type="ORF">HK097_007740</name>
</gene>
<dbReference type="Proteomes" id="UP001212841">
    <property type="component" value="Unassembled WGS sequence"/>
</dbReference>
<dbReference type="EC" id="2.7.-.-" evidence="4"/>
<comment type="similarity">
    <text evidence="1 4">Belongs to the inositol phosphokinase (IPK) family.</text>
</comment>
<evidence type="ECO:0000256" key="4">
    <source>
        <dbReference type="RuleBase" id="RU363090"/>
    </source>
</evidence>
<feature type="region of interest" description="Disordered" evidence="5">
    <location>
        <begin position="76"/>
        <end position="138"/>
    </location>
</feature>
<dbReference type="GO" id="GO:0000828">
    <property type="term" value="F:inositol hexakisphosphate kinase activity"/>
    <property type="evidence" value="ECO:0007669"/>
    <property type="project" value="TreeGrafter"/>
</dbReference>
<accession>A0AAD5X1G5</accession>
<keyword evidence="7" id="KW-1185">Reference proteome</keyword>
<dbReference type="EMBL" id="JADGJD010000413">
    <property type="protein sequence ID" value="KAJ3051279.1"/>
    <property type="molecule type" value="Genomic_DNA"/>
</dbReference>
<dbReference type="GO" id="GO:0005737">
    <property type="term" value="C:cytoplasm"/>
    <property type="evidence" value="ECO:0007669"/>
    <property type="project" value="TreeGrafter"/>
</dbReference>
<evidence type="ECO:0000256" key="2">
    <source>
        <dbReference type="ARBA" id="ARBA00022679"/>
    </source>
</evidence>
<protein>
    <recommendedName>
        <fullName evidence="4">Kinase</fullName>
        <ecNumber evidence="4">2.7.-.-</ecNumber>
    </recommendedName>
</protein>
<dbReference type="AlphaFoldDB" id="A0AAD5X1G5"/>
<sequence length="495" mass="54881">MEKDSPTPSPGTPKSGAAKHTAYSNQVAGHAGTFFELDDGTLAKKAVPTEIVFYELAQAPQHRRLAQFMPKYGGTAFLEGDDGTQTPPEQTTAPPLPDRRYSQPPTQNEVPPLDPSPEFYQMHQGLPRFSSEPNGATYHHQFRQGAPALLPQGRFGVRKFLYKTYDDAAGRLTGTMPEAQQQQQPQQQQPQPQQQQPQPQQDQQPQQPERQSRFTPWLKSHFGSPSQTGTTPSPDSSPTTSSDRTHYFTPWLKSHFSPSEEKEREHVFRPWLKAQLASLSSSSSSGTQPVAPPQYIKLENVMAEYVKPCATDVKIGTRLYDDDATPEKRAQMEIQARTTTTSSCGVQVCGMKVWDPQTKGYLTRDKKYGRMLLPQTLPLAFKTFLSVPSTQTFIHPTIIHSVRSQLVDLYDTIKSENIRLYTSSLLIIYEGDVGEEAEKKGTKGRAEVKLIDFAHSSFGAAELGTDEGALFGLGTLISILDGILGEVEVGRSRTV</sequence>
<evidence type="ECO:0000313" key="6">
    <source>
        <dbReference type="EMBL" id="KAJ3051279.1"/>
    </source>
</evidence>
<dbReference type="GO" id="GO:0005634">
    <property type="term" value="C:nucleus"/>
    <property type="evidence" value="ECO:0007669"/>
    <property type="project" value="TreeGrafter"/>
</dbReference>
<dbReference type="PANTHER" id="PTHR12400:SF21">
    <property type="entry name" value="KINASE"/>
    <property type="match status" value="1"/>
</dbReference>
<evidence type="ECO:0000256" key="5">
    <source>
        <dbReference type="SAM" id="MobiDB-lite"/>
    </source>
</evidence>
<dbReference type="GO" id="GO:0032958">
    <property type="term" value="P:inositol phosphate biosynthetic process"/>
    <property type="evidence" value="ECO:0007669"/>
    <property type="project" value="InterPro"/>
</dbReference>
<evidence type="ECO:0000313" key="7">
    <source>
        <dbReference type="Proteomes" id="UP001212841"/>
    </source>
</evidence>
<feature type="compositionally biased region" description="Low complexity" evidence="5">
    <location>
        <begin position="223"/>
        <end position="242"/>
    </location>
</feature>
<dbReference type="Pfam" id="PF03770">
    <property type="entry name" value="IPK"/>
    <property type="match status" value="1"/>
</dbReference>
<feature type="region of interest" description="Disordered" evidence="5">
    <location>
        <begin position="1"/>
        <end position="24"/>
    </location>
</feature>
<proteinExistence type="inferred from homology"/>
<dbReference type="Gene3D" id="3.30.470.160">
    <property type="entry name" value="Inositol polyphosphate kinase"/>
    <property type="match status" value="1"/>
</dbReference>
<dbReference type="PANTHER" id="PTHR12400">
    <property type="entry name" value="INOSITOL POLYPHOSPHATE KINASE"/>
    <property type="match status" value="1"/>
</dbReference>
<dbReference type="SUPFAM" id="SSF56104">
    <property type="entry name" value="SAICAR synthase-like"/>
    <property type="match status" value="1"/>
</dbReference>
<keyword evidence="3 4" id="KW-0418">Kinase</keyword>
<feature type="region of interest" description="Disordered" evidence="5">
    <location>
        <begin position="176"/>
        <end position="244"/>
    </location>
</feature>
<name>A0AAD5X1G5_9FUNG</name>
<dbReference type="InterPro" id="IPR038286">
    <property type="entry name" value="IPK_sf"/>
</dbReference>
<reference evidence="6" key="1">
    <citation type="submission" date="2020-05" db="EMBL/GenBank/DDBJ databases">
        <title>Phylogenomic resolution of chytrid fungi.</title>
        <authorList>
            <person name="Stajich J.E."/>
            <person name="Amses K."/>
            <person name="Simmons R."/>
            <person name="Seto K."/>
            <person name="Myers J."/>
            <person name="Bonds A."/>
            <person name="Quandt C.A."/>
            <person name="Barry K."/>
            <person name="Liu P."/>
            <person name="Grigoriev I."/>
            <person name="Longcore J.E."/>
            <person name="James T.Y."/>
        </authorList>
    </citation>
    <scope>NUCLEOTIDE SEQUENCE</scope>
    <source>
        <strain evidence="6">JEL0318</strain>
    </source>
</reference>
<comment type="caution">
    <text evidence="6">The sequence shown here is derived from an EMBL/GenBank/DDBJ whole genome shotgun (WGS) entry which is preliminary data.</text>
</comment>
<evidence type="ECO:0000256" key="1">
    <source>
        <dbReference type="ARBA" id="ARBA00007374"/>
    </source>
</evidence>